<protein>
    <submittedName>
        <fullName evidence="2">Uncharacterized protein</fullName>
    </submittedName>
</protein>
<dbReference type="EMBL" id="CABIJS010000016">
    <property type="protein sequence ID" value="VUZ39474.1"/>
    <property type="molecule type" value="Genomic_DNA"/>
</dbReference>
<organism evidence="2 3">
    <name type="scientific">Hymenolepis diminuta</name>
    <name type="common">Rat tapeworm</name>
    <dbReference type="NCBI Taxonomy" id="6216"/>
    <lineage>
        <taxon>Eukaryota</taxon>
        <taxon>Metazoa</taxon>
        <taxon>Spiralia</taxon>
        <taxon>Lophotrochozoa</taxon>
        <taxon>Platyhelminthes</taxon>
        <taxon>Cestoda</taxon>
        <taxon>Eucestoda</taxon>
        <taxon>Cyclophyllidea</taxon>
        <taxon>Hymenolepididae</taxon>
        <taxon>Hymenolepis</taxon>
    </lineage>
</organism>
<evidence type="ECO:0000313" key="2">
    <source>
        <dbReference type="EMBL" id="VUZ39474.1"/>
    </source>
</evidence>
<gene>
    <name evidence="2" type="ORF">WMSIL1_LOCUS758</name>
</gene>
<evidence type="ECO:0000256" key="1">
    <source>
        <dbReference type="SAM" id="MobiDB-lite"/>
    </source>
</evidence>
<dbReference type="AlphaFoldDB" id="A0A564XYP7"/>
<dbReference type="Proteomes" id="UP000321570">
    <property type="component" value="Unassembled WGS sequence"/>
</dbReference>
<proteinExistence type="predicted"/>
<feature type="region of interest" description="Disordered" evidence="1">
    <location>
        <begin position="1"/>
        <end position="27"/>
    </location>
</feature>
<sequence length="137" mass="15471">MKKTKKDRRKIKKNRSGPSERCPKRTLGETTNTTTIIIMTSKTATLAAKASTNFQFLFKFSTSCQTPYLRMPTLSLIRSLLSSNTYHFLGKPARISCLQTKTLEYFILNVESESEKPSKMRAECLQSILANISDIPA</sequence>
<feature type="compositionally biased region" description="Basic residues" evidence="1">
    <location>
        <begin position="1"/>
        <end position="15"/>
    </location>
</feature>
<keyword evidence="3" id="KW-1185">Reference proteome</keyword>
<name>A0A564XYP7_HYMDI</name>
<evidence type="ECO:0000313" key="3">
    <source>
        <dbReference type="Proteomes" id="UP000321570"/>
    </source>
</evidence>
<reference evidence="2 3" key="1">
    <citation type="submission" date="2019-07" db="EMBL/GenBank/DDBJ databases">
        <authorList>
            <person name="Jastrzebski P J."/>
            <person name="Paukszto L."/>
            <person name="Jastrzebski P J."/>
        </authorList>
    </citation>
    <scope>NUCLEOTIDE SEQUENCE [LARGE SCALE GENOMIC DNA]</scope>
    <source>
        <strain evidence="2 3">WMS-il1</strain>
    </source>
</reference>
<accession>A0A564XYP7</accession>